<evidence type="ECO:0000313" key="6">
    <source>
        <dbReference type="EMBL" id="KAF3524613.1"/>
    </source>
</evidence>
<evidence type="ECO:0000256" key="4">
    <source>
        <dbReference type="SAM" id="MobiDB-lite"/>
    </source>
</evidence>
<name>A0A8S9PLV9_BRACR</name>
<sequence length="420" mass="46108">MKESTGLSIQPKNNHAKNADKNNHAPDDQIVLSGTEDDRIVLSGTEAGGPSIKPENKGLENADKNDPDGDDRSGKEAGSPVSQPIEKTFLEVGNLGVETESHATYSDGIKVFAGKYDGRLVSAKMIHLKDDDDDDECLEICLDSDKHRDLCPWQTLGLVDTAVYGVPSSGLTRRQVLEQYQVYTDSVLGTQGNGRPNVRDLVKPLLNIFHSENGNSLWKRRADAAFKECKTVGSLLEESLKAIPDSVLDSPISPTLEDALAAISTSVRQVILDAKVGPPMYEKGLALDILSVIERARCKNCIVWAKSDSLARDLIRRAPDLTVGYIVMVDPLTGVRSKLLRMKGASVVGVYHPLIDENLMTVVHRRKKEVYAWTVDETDPMKRMLHLGVDAVVTSNPAMFQGLMEDLRTECLEEGFSIRT</sequence>
<dbReference type="PANTHER" id="PTHR47449">
    <property type="entry name" value="GLYCEROPHOSPHODIESTER PHOSPHODIESTERASE GDPD4"/>
    <property type="match status" value="1"/>
</dbReference>
<dbReference type="InterPro" id="IPR017946">
    <property type="entry name" value="PLC-like_Pdiesterase_TIM-brl"/>
</dbReference>
<keyword evidence="2" id="KW-0319">Glycerol metabolism</keyword>
<evidence type="ECO:0000313" key="7">
    <source>
        <dbReference type="Proteomes" id="UP000712600"/>
    </source>
</evidence>
<proteinExistence type="predicted"/>
<feature type="compositionally biased region" description="Polar residues" evidence="4">
    <location>
        <begin position="1"/>
        <end position="10"/>
    </location>
</feature>
<evidence type="ECO:0000256" key="2">
    <source>
        <dbReference type="ARBA" id="ARBA00022798"/>
    </source>
</evidence>
<evidence type="ECO:0000259" key="5">
    <source>
        <dbReference type="Pfam" id="PF03009"/>
    </source>
</evidence>
<dbReference type="AlphaFoldDB" id="A0A8S9PLV9"/>
<dbReference type="Pfam" id="PF03009">
    <property type="entry name" value="GDPD"/>
    <property type="match status" value="1"/>
</dbReference>
<dbReference type="PANTHER" id="PTHR47449:SF2">
    <property type="entry name" value="GLYCEROPHOSPHODIESTER PHOSPHODIESTERASE GDPD4"/>
    <property type="match status" value="1"/>
</dbReference>
<evidence type="ECO:0000256" key="1">
    <source>
        <dbReference type="ARBA" id="ARBA00012247"/>
    </source>
</evidence>
<dbReference type="GO" id="GO:0008889">
    <property type="term" value="F:glycerophosphodiester phosphodiesterase activity"/>
    <property type="evidence" value="ECO:0007669"/>
    <property type="project" value="UniProtKB-EC"/>
</dbReference>
<dbReference type="Proteomes" id="UP000712600">
    <property type="component" value="Unassembled WGS sequence"/>
</dbReference>
<comment type="catalytic activity">
    <reaction evidence="3">
        <text>a sn-glycero-3-phosphodiester + H2O = an alcohol + sn-glycerol 3-phosphate + H(+)</text>
        <dbReference type="Rhea" id="RHEA:12969"/>
        <dbReference type="ChEBI" id="CHEBI:15377"/>
        <dbReference type="ChEBI" id="CHEBI:15378"/>
        <dbReference type="ChEBI" id="CHEBI:30879"/>
        <dbReference type="ChEBI" id="CHEBI:57597"/>
        <dbReference type="ChEBI" id="CHEBI:83408"/>
        <dbReference type="EC" id="3.1.4.46"/>
    </reaction>
</comment>
<accession>A0A8S9PLV9</accession>
<gene>
    <name evidence="6" type="ORF">F2Q69_00051385</name>
</gene>
<comment type="caution">
    <text evidence="6">The sequence shown here is derived from an EMBL/GenBank/DDBJ whole genome shotgun (WGS) entry which is preliminary data.</text>
</comment>
<dbReference type="GO" id="GO:0006071">
    <property type="term" value="P:glycerol metabolic process"/>
    <property type="evidence" value="ECO:0007669"/>
    <property type="project" value="UniProtKB-KW"/>
</dbReference>
<dbReference type="EMBL" id="QGKX02001347">
    <property type="protein sequence ID" value="KAF3524613.1"/>
    <property type="molecule type" value="Genomic_DNA"/>
</dbReference>
<reference evidence="6" key="1">
    <citation type="submission" date="2019-12" db="EMBL/GenBank/DDBJ databases">
        <title>Genome sequencing and annotation of Brassica cretica.</title>
        <authorList>
            <person name="Studholme D.J."/>
            <person name="Sarris P."/>
        </authorList>
    </citation>
    <scope>NUCLEOTIDE SEQUENCE</scope>
    <source>
        <strain evidence="6">PFS-109/04</strain>
        <tissue evidence="6">Leaf</tissue>
    </source>
</reference>
<feature type="region of interest" description="Disordered" evidence="4">
    <location>
        <begin position="1"/>
        <end position="85"/>
    </location>
</feature>
<dbReference type="EC" id="3.1.4.46" evidence="1"/>
<dbReference type="CDD" id="cd08556">
    <property type="entry name" value="GDPD"/>
    <property type="match status" value="1"/>
</dbReference>
<evidence type="ECO:0000256" key="3">
    <source>
        <dbReference type="ARBA" id="ARBA00047512"/>
    </source>
</evidence>
<dbReference type="SUPFAM" id="SSF51695">
    <property type="entry name" value="PLC-like phosphodiesterases"/>
    <property type="match status" value="1"/>
</dbReference>
<dbReference type="InterPro" id="IPR044236">
    <property type="entry name" value="GDPD4"/>
</dbReference>
<feature type="compositionally biased region" description="Basic and acidic residues" evidence="4">
    <location>
        <begin position="17"/>
        <end position="27"/>
    </location>
</feature>
<dbReference type="InterPro" id="IPR030395">
    <property type="entry name" value="GP_PDE_dom"/>
</dbReference>
<feature type="domain" description="GP-PDE" evidence="5">
    <location>
        <begin position="337"/>
        <end position="398"/>
    </location>
</feature>
<feature type="compositionally biased region" description="Basic and acidic residues" evidence="4">
    <location>
        <begin position="54"/>
        <end position="75"/>
    </location>
</feature>
<protein>
    <recommendedName>
        <fullName evidence="1">glycerophosphodiester phosphodiesterase</fullName>
        <ecNumber evidence="1">3.1.4.46</ecNumber>
    </recommendedName>
</protein>
<organism evidence="6 7">
    <name type="scientific">Brassica cretica</name>
    <name type="common">Mustard</name>
    <dbReference type="NCBI Taxonomy" id="69181"/>
    <lineage>
        <taxon>Eukaryota</taxon>
        <taxon>Viridiplantae</taxon>
        <taxon>Streptophyta</taxon>
        <taxon>Embryophyta</taxon>
        <taxon>Tracheophyta</taxon>
        <taxon>Spermatophyta</taxon>
        <taxon>Magnoliopsida</taxon>
        <taxon>eudicotyledons</taxon>
        <taxon>Gunneridae</taxon>
        <taxon>Pentapetalae</taxon>
        <taxon>rosids</taxon>
        <taxon>malvids</taxon>
        <taxon>Brassicales</taxon>
        <taxon>Brassicaceae</taxon>
        <taxon>Brassiceae</taxon>
        <taxon>Brassica</taxon>
    </lineage>
</organism>
<dbReference type="GO" id="GO:0006629">
    <property type="term" value="P:lipid metabolic process"/>
    <property type="evidence" value="ECO:0007669"/>
    <property type="project" value="InterPro"/>
</dbReference>
<dbReference type="Gene3D" id="3.20.20.190">
    <property type="entry name" value="Phosphatidylinositol (PI) phosphodiesterase"/>
    <property type="match status" value="1"/>
</dbReference>